<feature type="transmembrane region" description="Helical" evidence="1">
    <location>
        <begin position="781"/>
        <end position="804"/>
    </location>
</feature>
<keyword evidence="1" id="KW-1133">Transmembrane helix</keyword>
<dbReference type="EMBL" id="MEYH01000076">
    <property type="protein sequence ID" value="OGD14757.1"/>
    <property type="molecule type" value="Genomic_DNA"/>
</dbReference>
<proteinExistence type="predicted"/>
<feature type="transmembrane region" description="Helical" evidence="1">
    <location>
        <begin position="840"/>
        <end position="858"/>
    </location>
</feature>
<dbReference type="Gene3D" id="3.40.50.150">
    <property type="entry name" value="Vaccinia Virus protein VP39"/>
    <property type="match status" value="1"/>
</dbReference>
<feature type="transmembrane region" description="Helical" evidence="1">
    <location>
        <begin position="44"/>
        <end position="67"/>
    </location>
</feature>
<evidence type="ECO:0000313" key="3">
    <source>
        <dbReference type="Proteomes" id="UP000177701"/>
    </source>
</evidence>
<feature type="transmembrane region" description="Helical" evidence="1">
    <location>
        <begin position="181"/>
        <end position="199"/>
    </location>
</feature>
<feature type="transmembrane region" description="Helical" evidence="1">
    <location>
        <begin position="155"/>
        <end position="175"/>
    </location>
</feature>
<feature type="transmembrane region" description="Helical" evidence="1">
    <location>
        <begin position="810"/>
        <end position="828"/>
    </location>
</feature>
<feature type="non-terminal residue" evidence="2">
    <location>
        <position position="924"/>
    </location>
</feature>
<keyword evidence="1" id="KW-0812">Transmembrane</keyword>
<protein>
    <recommendedName>
        <fullName evidence="4">PABS domain-containing protein</fullName>
    </recommendedName>
</protein>
<feature type="transmembrane region" description="Helical" evidence="1">
    <location>
        <begin position="79"/>
        <end position="102"/>
    </location>
</feature>
<dbReference type="STRING" id="1797291.A2V47_01595"/>
<feature type="transmembrane region" description="Helical" evidence="1">
    <location>
        <begin position="609"/>
        <end position="632"/>
    </location>
</feature>
<keyword evidence="1" id="KW-0472">Membrane</keyword>
<dbReference type="SUPFAM" id="SSF53335">
    <property type="entry name" value="S-adenosyl-L-methionine-dependent methyltransferases"/>
    <property type="match status" value="1"/>
</dbReference>
<dbReference type="AlphaFoldDB" id="A0A1F5AA62"/>
<evidence type="ECO:0000256" key="1">
    <source>
        <dbReference type="SAM" id="Phobius"/>
    </source>
</evidence>
<reference evidence="2 3" key="1">
    <citation type="journal article" date="2016" name="Nat. Commun.">
        <title>Thousands of microbial genomes shed light on interconnected biogeochemical processes in an aquifer system.</title>
        <authorList>
            <person name="Anantharaman K."/>
            <person name="Brown C.T."/>
            <person name="Hug L.A."/>
            <person name="Sharon I."/>
            <person name="Castelle C.J."/>
            <person name="Probst A.J."/>
            <person name="Thomas B.C."/>
            <person name="Singh A."/>
            <person name="Wilkins M.J."/>
            <person name="Karaoz U."/>
            <person name="Brodie E.L."/>
            <person name="Williams K.H."/>
            <person name="Hubbard S.S."/>
            <person name="Banfield J.F."/>
        </authorList>
    </citation>
    <scope>NUCLEOTIDE SEQUENCE [LARGE SCALE GENOMIC DNA]</scope>
</reference>
<feature type="transmembrane region" description="Helical" evidence="1">
    <location>
        <begin position="122"/>
        <end position="143"/>
    </location>
</feature>
<gene>
    <name evidence="2" type="ORF">A2V47_01595</name>
</gene>
<feature type="transmembrane region" description="Helical" evidence="1">
    <location>
        <begin position="738"/>
        <end position="760"/>
    </location>
</feature>
<evidence type="ECO:0008006" key="4">
    <source>
        <dbReference type="Google" id="ProtNLM"/>
    </source>
</evidence>
<feature type="transmembrane region" description="Helical" evidence="1">
    <location>
        <begin position="644"/>
        <end position="665"/>
    </location>
</feature>
<dbReference type="Proteomes" id="UP000177701">
    <property type="component" value="Unassembled WGS sequence"/>
</dbReference>
<dbReference type="InterPro" id="IPR029063">
    <property type="entry name" value="SAM-dependent_MTases_sf"/>
</dbReference>
<feature type="transmembrane region" description="Helical" evidence="1">
    <location>
        <begin position="12"/>
        <end position="32"/>
    </location>
</feature>
<name>A0A1F5AA62_9BACT</name>
<feature type="transmembrane region" description="Helical" evidence="1">
    <location>
        <begin position="677"/>
        <end position="696"/>
    </location>
</feature>
<comment type="caution">
    <text evidence="2">The sequence shown here is derived from an EMBL/GenBank/DDBJ whole genome shotgun (WGS) entry which is preliminary data.</text>
</comment>
<sequence>MDTMVAAKKDNDFPLYIGIFFFSGSVLLFELSLMRVFSILQWNYLAFMIISIAFLGYGASGTFLSVFPGILKKTEGKNLYKYLLLFSLFFSLGSLFSLFIISKIPFDLYRITTDRYQLLYLIIYYLAITTPFFFAGLCISLAISKLPKKINKIYFCDLGGASIGCISFLVLANYISLSHLLIIPPLFSFLASFLFSLKLKDKSSMIYIVGIFVFIILFSGAGSFYSFPINPYKSLFTLLRYPNSRIIDRQENSVARLEVVESEGVKYAPGLSLNFSGEIPEQLGLVTDGDGLSAITRLEGEEDLEALKKIEFSDYISSALGFHLVRDIDNQGKILIIGPGGGLDILGGIYNGAEEIWGIEMNPNVKILLQNNYSDYSGNIYNREGINILTGEGRSVLKGLDQKFDLIQISLIGSSNTASGGFYSISENYLYTVEGFMDFWQHLSDGGKLSITRWLKFPPREVVRLCSISLEVLSRMGIEKPENHLAVIRSWATSTLILSKKEIGEKEIRIIKDFCDKRNFDTVYFPGIKEEDANINHILEQSYYYQEIDQLVNSFKKDELKDFYDSYFFNVSAVTDNQPYFFYTLKLQNIPMIIKSTANWQSLIEWGNLIIFATFLQGIIFSIIFIFLPLILKGLPVSKRKVKIPFLLYFASLGLGYMLLEISFIQKFILYLTNPAYSTSIIIFSFLFFSGLGSFYSKKIEKNYIKSLKIIILSLCVILLLYQIILPHIFNTTLKYSLLMRILITIGLISPLGFLMGMPFPLGIRLVSSIEQGKEKGLIPWLWATNSFCSVIASVSAVIIALFFGFKAVATLAALAYLFGFLSITGITENRGHGTREPSPIPILFLSIVLIFNFINTLEVFASDSGNKQDIVSGVVPHHLLAEEIIEDFFSYISSQEKPKTIVILSPDHFKSGILMESNSFITI</sequence>
<accession>A0A1F5AA62</accession>
<organism evidence="2 3">
    <name type="scientific">Candidatus Sediminicultor quintus</name>
    <dbReference type="NCBI Taxonomy" id="1797291"/>
    <lineage>
        <taxon>Bacteria</taxon>
        <taxon>Pseudomonadati</taxon>
        <taxon>Atribacterota</taxon>
        <taxon>Candidatus Phoenicimicrobiia</taxon>
        <taxon>Candidatus Pheonicimicrobiales</taxon>
        <taxon>Candidatus Phoenicimicrobiaceae</taxon>
        <taxon>Candidatus Sediminicultor</taxon>
    </lineage>
</organism>
<evidence type="ECO:0000313" key="2">
    <source>
        <dbReference type="EMBL" id="OGD14757.1"/>
    </source>
</evidence>
<feature type="transmembrane region" description="Helical" evidence="1">
    <location>
        <begin position="708"/>
        <end position="726"/>
    </location>
</feature>
<feature type="transmembrane region" description="Helical" evidence="1">
    <location>
        <begin position="206"/>
        <end position="227"/>
    </location>
</feature>